<feature type="compositionally biased region" description="Basic and acidic residues" evidence="1">
    <location>
        <begin position="65"/>
        <end position="80"/>
    </location>
</feature>
<gene>
    <name evidence="2" type="ORF">BN1047_03502</name>
</gene>
<feature type="region of interest" description="Disordered" evidence="1">
    <location>
        <begin position="53"/>
        <end position="237"/>
    </location>
</feature>
<dbReference type="Proteomes" id="UP000028864">
    <property type="component" value="Unassembled WGS sequence"/>
</dbReference>
<feature type="compositionally biased region" description="Low complexity" evidence="1">
    <location>
        <begin position="199"/>
        <end position="222"/>
    </location>
</feature>
<dbReference type="PROSITE" id="PS51318">
    <property type="entry name" value="TAT"/>
    <property type="match status" value="1"/>
</dbReference>
<feature type="compositionally biased region" description="Basic and acidic residues" evidence="1">
    <location>
        <begin position="92"/>
        <end position="122"/>
    </location>
</feature>
<evidence type="ECO:0000313" key="3">
    <source>
        <dbReference type="Proteomes" id="UP000028864"/>
    </source>
</evidence>
<evidence type="ECO:0000256" key="1">
    <source>
        <dbReference type="SAM" id="MobiDB-lite"/>
    </source>
</evidence>
<dbReference type="Gene3D" id="2.60.40.3440">
    <property type="match status" value="1"/>
</dbReference>
<feature type="compositionally biased region" description="Polar residues" evidence="1">
    <location>
        <begin position="179"/>
        <end position="198"/>
    </location>
</feature>
<accession>A0AAV2WNP2</accession>
<dbReference type="EMBL" id="LK021339">
    <property type="protein sequence ID" value="CDQ45603.1"/>
    <property type="molecule type" value="Genomic_DNA"/>
</dbReference>
<reference evidence="2" key="2">
    <citation type="submission" date="2015-09" db="EMBL/GenBank/DDBJ databases">
        <title>Draft genome sequence of Mycobacterium neoaurum DSM 44074.</title>
        <authorList>
            <person name="Croce O."/>
            <person name="Robert C."/>
            <person name="Raoult D."/>
            <person name="Drancourt M."/>
        </authorList>
    </citation>
    <scope>NUCLEOTIDE SEQUENCE</scope>
    <source>
        <strain evidence="2">DSM 44074</strain>
    </source>
</reference>
<proteinExistence type="predicted"/>
<feature type="compositionally biased region" description="Low complexity" evidence="1">
    <location>
        <begin position="154"/>
        <end position="177"/>
    </location>
</feature>
<dbReference type="AlphaFoldDB" id="A0AAV2WNP2"/>
<organism evidence="2 3">
    <name type="scientific">Mycolicibacterium neoaurum</name>
    <name type="common">Mycobacterium neoaurum</name>
    <dbReference type="NCBI Taxonomy" id="1795"/>
    <lineage>
        <taxon>Bacteria</taxon>
        <taxon>Bacillati</taxon>
        <taxon>Actinomycetota</taxon>
        <taxon>Actinomycetes</taxon>
        <taxon>Mycobacteriales</taxon>
        <taxon>Mycobacteriaceae</taxon>
        <taxon>Mycolicibacterium</taxon>
    </lineage>
</organism>
<dbReference type="Pfam" id="PF17963">
    <property type="entry name" value="Big_9"/>
    <property type="match status" value="1"/>
</dbReference>
<evidence type="ECO:0000313" key="2">
    <source>
        <dbReference type="EMBL" id="CDQ45603.1"/>
    </source>
</evidence>
<sequence length="668" mass="70609">MTAKHPTRAAKHRRRTERTAARRRLAAGAASLSLTATLLGLTAVGPEIATAAAEDGVASSSGNADRPDRADSGGTDDQKRTSGLGGTDTDSQNDRPTKSATVEETRETDREHDRETELKKPETAPVEDVESENLHEATGEDTASSPESSPPETPLTETSSTEAPPTAALTPEITEAAHSSATSTDSVEPVQEQTSGDHTQPAAHTYSAAATTAGGQNTAAEAPLPDTETLTPSASSVISLDPPNYGREFVAGQIEALIGTGRTMISLLPLPYEFKEWLYASLNGTRRALFNQAPWLNPTQISAEGGVPISGTLGAVDLEGDEIRYAIVTGPTSGTVVIAPDGSFVYTPNAGFTGVDNFVVSATDLGEHINLFDLFRAASTHASLLVNERAVSFIFNYTTGSQYWTSDARTALYRAANNVMREFIVTRPVIITYEITGENTVGTSLASAESALISSGAGFFPTVVQHKLLTGIDANGAAADGHINWNFAYPWAFGDYVSAQQYDFDMVAMHEFLHSLGFMSYAQPSSTGTQRGWTLYDSFLRTAGGSKLIGSDFRLTPSMAASLTGGSGSVFFGGNAAQAAYGGLVPLYAPLTWAGGSSISHLDSTVFTGPNRQLMNPQVPTGHGIRALSAVERAIMQDLGYTLAPMDASSMLALVGFVFIRRRRVEAE</sequence>
<dbReference type="SUPFAM" id="SSF55486">
    <property type="entry name" value="Metalloproteases ('zincins'), catalytic domain"/>
    <property type="match status" value="1"/>
</dbReference>
<protein>
    <submittedName>
        <fullName evidence="2">Chitinase, cellulase</fullName>
    </submittedName>
</protein>
<feature type="compositionally biased region" description="Polar residues" evidence="1">
    <location>
        <begin position="228"/>
        <end position="237"/>
    </location>
</feature>
<dbReference type="InterPro" id="IPR006311">
    <property type="entry name" value="TAT_signal"/>
</dbReference>
<reference evidence="2" key="1">
    <citation type="submission" date="2014-05" db="EMBL/GenBank/DDBJ databases">
        <authorList>
            <person name="Urmite Genomes"/>
        </authorList>
    </citation>
    <scope>NUCLEOTIDE SEQUENCE</scope>
    <source>
        <strain evidence="2">DSM 44074</strain>
    </source>
</reference>
<name>A0AAV2WNP2_MYCNE</name>
<feature type="region of interest" description="Disordered" evidence="1">
    <location>
        <begin position="1"/>
        <end position="24"/>
    </location>
</feature>
<dbReference type="RefSeq" id="WP_051644388.1">
    <property type="nucleotide sequence ID" value="NZ_LK021339.1"/>
</dbReference>